<comment type="caution">
    <text evidence="1">The sequence shown here is derived from an EMBL/GenBank/DDBJ whole genome shotgun (WGS) entry which is preliminary data.</text>
</comment>
<evidence type="ECO:0000313" key="2">
    <source>
        <dbReference type="Proteomes" id="UP001497480"/>
    </source>
</evidence>
<organism evidence="1 2">
    <name type="scientific">Lupinus luteus</name>
    <name type="common">European yellow lupine</name>
    <dbReference type="NCBI Taxonomy" id="3873"/>
    <lineage>
        <taxon>Eukaryota</taxon>
        <taxon>Viridiplantae</taxon>
        <taxon>Streptophyta</taxon>
        <taxon>Embryophyta</taxon>
        <taxon>Tracheophyta</taxon>
        <taxon>Spermatophyta</taxon>
        <taxon>Magnoliopsida</taxon>
        <taxon>eudicotyledons</taxon>
        <taxon>Gunneridae</taxon>
        <taxon>Pentapetalae</taxon>
        <taxon>rosids</taxon>
        <taxon>fabids</taxon>
        <taxon>Fabales</taxon>
        <taxon>Fabaceae</taxon>
        <taxon>Papilionoideae</taxon>
        <taxon>50 kb inversion clade</taxon>
        <taxon>genistoids sensu lato</taxon>
        <taxon>core genistoids</taxon>
        <taxon>Genisteae</taxon>
        <taxon>Lupinus</taxon>
    </lineage>
</organism>
<evidence type="ECO:0000313" key="1">
    <source>
        <dbReference type="EMBL" id="CAL0321379.1"/>
    </source>
</evidence>
<proteinExistence type="predicted"/>
<accession>A0AAV1XI29</accession>
<name>A0AAV1XI29_LUPLU</name>
<protein>
    <submittedName>
        <fullName evidence="1">Uncharacterized protein</fullName>
    </submittedName>
</protein>
<reference evidence="1 2" key="1">
    <citation type="submission" date="2024-03" db="EMBL/GenBank/DDBJ databases">
        <authorList>
            <person name="Martinez-Hernandez J."/>
        </authorList>
    </citation>
    <scope>NUCLEOTIDE SEQUENCE [LARGE SCALE GENOMIC DNA]</scope>
</reference>
<sequence>MFDSSLSVSASYSIIWPWSSNRILEDASVDETEVTESDEEFEGLGDGDSASFVSTTDLEMSSCASVAQSLPTALKISPTVDSIRSFTTSAITFPKKKCIQNTCAAAITITRGRTIRPDATIAWNHFPFSENPFSENPF</sequence>
<gene>
    <name evidence="1" type="ORF">LLUT_LOCUS22439</name>
</gene>
<dbReference type="EMBL" id="CAXHTB010000015">
    <property type="protein sequence ID" value="CAL0321379.1"/>
    <property type="molecule type" value="Genomic_DNA"/>
</dbReference>
<keyword evidence="2" id="KW-1185">Reference proteome</keyword>
<dbReference type="Proteomes" id="UP001497480">
    <property type="component" value="Unassembled WGS sequence"/>
</dbReference>
<dbReference type="AlphaFoldDB" id="A0AAV1XI29"/>